<keyword evidence="3" id="KW-1185">Reference proteome</keyword>
<dbReference type="STRING" id="888268.A0A1E5W5T6"/>
<dbReference type="Proteomes" id="UP000095767">
    <property type="component" value="Unassembled WGS sequence"/>
</dbReference>
<protein>
    <submittedName>
        <fullName evidence="2">Uncharacterized protein</fullName>
    </submittedName>
</protein>
<comment type="caution">
    <text evidence="2">The sequence shown here is derived from an EMBL/GenBank/DDBJ whole genome shotgun (WGS) entry which is preliminary data.</text>
</comment>
<reference evidence="2 3" key="1">
    <citation type="submission" date="2016-09" db="EMBL/GenBank/DDBJ databases">
        <title>The draft genome of Dichanthelium oligosanthes: A C3 panicoid grass species.</title>
        <authorList>
            <person name="Studer A.J."/>
            <person name="Schnable J.C."/>
            <person name="Brutnell T.P."/>
        </authorList>
    </citation>
    <scope>NUCLEOTIDE SEQUENCE [LARGE SCALE GENOMIC DNA]</scope>
    <source>
        <strain evidence="3">cv. Kellogg 1175</strain>
        <tissue evidence="2">Leaf</tissue>
    </source>
</reference>
<sequence>MGLLLGDIEVGKIQVIAFQSQGGQQRAALPLAIAPVIDLDSSWSSSDNAFEGIEQDTGDSRASKNSKAWVRSSDMDFYSHPDSNHSSKHQPSENAIVPYNPDNMQEASIDPYDSDMTPSIQEALHRSNMDIRYLNNVLFKGPSVLFILFFGMKDDRH</sequence>
<dbReference type="AlphaFoldDB" id="A0A1E5W5T6"/>
<accession>A0A1E5W5T6</accession>
<evidence type="ECO:0000256" key="1">
    <source>
        <dbReference type="SAM" id="MobiDB-lite"/>
    </source>
</evidence>
<name>A0A1E5W5T6_9POAL</name>
<evidence type="ECO:0000313" key="2">
    <source>
        <dbReference type="EMBL" id="OEL32769.1"/>
    </source>
</evidence>
<feature type="region of interest" description="Disordered" evidence="1">
    <location>
        <begin position="48"/>
        <end position="67"/>
    </location>
</feature>
<feature type="region of interest" description="Disordered" evidence="1">
    <location>
        <begin position="75"/>
        <end position="98"/>
    </location>
</feature>
<dbReference type="OrthoDB" id="446074at2759"/>
<organism evidence="2 3">
    <name type="scientific">Dichanthelium oligosanthes</name>
    <dbReference type="NCBI Taxonomy" id="888268"/>
    <lineage>
        <taxon>Eukaryota</taxon>
        <taxon>Viridiplantae</taxon>
        <taxon>Streptophyta</taxon>
        <taxon>Embryophyta</taxon>
        <taxon>Tracheophyta</taxon>
        <taxon>Spermatophyta</taxon>
        <taxon>Magnoliopsida</taxon>
        <taxon>Liliopsida</taxon>
        <taxon>Poales</taxon>
        <taxon>Poaceae</taxon>
        <taxon>PACMAD clade</taxon>
        <taxon>Panicoideae</taxon>
        <taxon>Panicodae</taxon>
        <taxon>Paniceae</taxon>
        <taxon>Dichantheliinae</taxon>
        <taxon>Dichanthelium</taxon>
    </lineage>
</organism>
<evidence type="ECO:0000313" key="3">
    <source>
        <dbReference type="Proteomes" id="UP000095767"/>
    </source>
</evidence>
<dbReference type="EMBL" id="LWDX02020424">
    <property type="protein sequence ID" value="OEL32769.1"/>
    <property type="molecule type" value="Genomic_DNA"/>
</dbReference>
<proteinExistence type="predicted"/>
<gene>
    <name evidence="2" type="ORF">BAE44_0006210</name>
</gene>
<feature type="compositionally biased region" description="Basic and acidic residues" evidence="1">
    <location>
        <begin position="75"/>
        <end position="85"/>
    </location>
</feature>